<keyword evidence="1" id="KW-1133">Transmembrane helix</keyword>
<feature type="transmembrane region" description="Helical" evidence="1">
    <location>
        <begin position="90"/>
        <end position="113"/>
    </location>
</feature>
<dbReference type="RefSeq" id="WP_185271377.1">
    <property type="nucleotide sequence ID" value="NZ_CP055156.1"/>
</dbReference>
<evidence type="ECO:0000256" key="1">
    <source>
        <dbReference type="SAM" id="Phobius"/>
    </source>
</evidence>
<keyword evidence="1" id="KW-0472">Membrane</keyword>
<keyword evidence="3" id="KW-1185">Reference proteome</keyword>
<dbReference type="PANTHER" id="PTHR41386">
    <property type="entry name" value="INTEGRAL MEMBRANE PROTEIN-RELATED"/>
    <property type="match status" value="1"/>
</dbReference>
<evidence type="ECO:0000313" key="3">
    <source>
        <dbReference type="Proteomes" id="UP000515237"/>
    </source>
</evidence>
<proteinExistence type="predicted"/>
<name>A0A7G7GCJ9_9BACT</name>
<evidence type="ECO:0000313" key="2">
    <source>
        <dbReference type="EMBL" id="QNF34883.1"/>
    </source>
</evidence>
<sequence length="177" mass="20744">MDKDVNNLLESEKAQIQKLQDIVRKTLEDENLISDNLLHPPKEILTRGQKISDKVARFGGSWLFIISFFIILTFWILFNTLAPHKDEFDPYPFILMNLVLSCIAALQAPIIMMSQNRQEEKDRKRSENDYLINLKAELEIRALHQKIDLLLEEQIKILFESQAKQLEILKRIEGKLK</sequence>
<keyword evidence="1" id="KW-0812">Transmembrane</keyword>
<dbReference type="AlphaFoldDB" id="A0A7G7GCJ9"/>
<dbReference type="PANTHER" id="PTHR41386:SF1">
    <property type="entry name" value="MEMBRANE PROTEIN"/>
    <property type="match status" value="1"/>
</dbReference>
<dbReference type="InterPro" id="IPR010406">
    <property type="entry name" value="DUF1003"/>
</dbReference>
<dbReference type="EMBL" id="CP055156">
    <property type="protein sequence ID" value="QNF34883.1"/>
    <property type="molecule type" value="Genomic_DNA"/>
</dbReference>
<dbReference type="Proteomes" id="UP000515237">
    <property type="component" value="Chromosome"/>
</dbReference>
<gene>
    <name evidence="2" type="ORF">HUW51_19940</name>
</gene>
<reference evidence="2 3" key="1">
    <citation type="journal article" date="2018" name="Int. J. Syst. Evol. Microbiol.">
        <title>Adhaeribacter swui sp. nov., isolated from wet mud.</title>
        <authorList>
            <person name="Kim D.U."/>
            <person name="Kim K.W."/>
            <person name="Kang M.S."/>
            <person name="Kim J.Y."/>
            <person name="Jang J.H."/>
            <person name="Kim M.K."/>
        </authorList>
    </citation>
    <scope>NUCLEOTIDE SEQUENCE [LARGE SCALE GENOMIC DNA]</scope>
    <source>
        <strain evidence="2 3">KCTC 52873</strain>
    </source>
</reference>
<organism evidence="2 3">
    <name type="scientific">Adhaeribacter swui</name>
    <dbReference type="NCBI Taxonomy" id="2086471"/>
    <lineage>
        <taxon>Bacteria</taxon>
        <taxon>Pseudomonadati</taxon>
        <taxon>Bacteroidota</taxon>
        <taxon>Cytophagia</taxon>
        <taxon>Cytophagales</taxon>
        <taxon>Hymenobacteraceae</taxon>
        <taxon>Adhaeribacter</taxon>
    </lineage>
</organism>
<dbReference type="Pfam" id="PF06210">
    <property type="entry name" value="DUF1003"/>
    <property type="match status" value="1"/>
</dbReference>
<accession>A0A7G7GCJ9</accession>
<dbReference type="KEGG" id="aswu:HUW51_19940"/>
<feature type="transmembrane region" description="Helical" evidence="1">
    <location>
        <begin position="55"/>
        <end position="78"/>
    </location>
</feature>
<protein>
    <submittedName>
        <fullName evidence="2">DUF1003 domain-containing protein</fullName>
    </submittedName>
</protein>